<dbReference type="PANTHER" id="PTHR10037">
    <property type="entry name" value="VOLTAGE-GATED CATION CHANNEL CALCIUM AND SODIUM"/>
    <property type="match status" value="1"/>
</dbReference>
<evidence type="ECO:0000259" key="6">
    <source>
        <dbReference type="Pfam" id="PF00520"/>
    </source>
</evidence>
<evidence type="ECO:0000256" key="2">
    <source>
        <dbReference type="ARBA" id="ARBA00022692"/>
    </source>
</evidence>
<keyword evidence="8" id="KW-1185">Reference proteome</keyword>
<gene>
    <name evidence="7" type="ORF">PEVE_00037909</name>
</gene>
<dbReference type="Pfam" id="PF00520">
    <property type="entry name" value="Ion_trans"/>
    <property type="match status" value="1"/>
</dbReference>
<comment type="caution">
    <text evidence="7">The sequence shown here is derived from an EMBL/GenBank/DDBJ whole genome shotgun (WGS) entry which is preliminary data.</text>
</comment>
<dbReference type="InterPro" id="IPR005821">
    <property type="entry name" value="Ion_trans_dom"/>
</dbReference>
<feature type="transmembrane region" description="Helical" evidence="5">
    <location>
        <begin position="44"/>
        <end position="66"/>
    </location>
</feature>
<dbReference type="PANTHER" id="PTHR10037:SF230">
    <property type="entry name" value="CA[2+]-CHANNEL PROTEIN ALPHA[[1]] SUBUNIT T, ISOFORM F"/>
    <property type="match status" value="1"/>
</dbReference>
<accession>A0ABN8T429</accession>
<dbReference type="InterPro" id="IPR043203">
    <property type="entry name" value="VGCC_Ca_Na"/>
</dbReference>
<sequence length="187" mass="21192">MLTLFRIATGDNWNGILEDTLRSKCSSETECDKYCCMSKYTAPLFFVTFVLAAQFVLVNVVIAVLMKHLKESKEKIAANMAAKDLEKKLKLLTLSAKNFIKGKTRKNDLPSISRRRSIVHLGLGGIELAQLKYCEPENTIDKSFMTEFSRADAIFQEYMRLNANLQKAKMKIVRTSSHNTVLFAKKA</sequence>
<protein>
    <recommendedName>
        <fullName evidence="6">Ion transport domain-containing protein</fullName>
    </recommendedName>
</protein>
<evidence type="ECO:0000256" key="3">
    <source>
        <dbReference type="ARBA" id="ARBA00022989"/>
    </source>
</evidence>
<evidence type="ECO:0000256" key="4">
    <source>
        <dbReference type="ARBA" id="ARBA00023136"/>
    </source>
</evidence>
<dbReference type="Gene3D" id="1.10.287.70">
    <property type="match status" value="1"/>
</dbReference>
<evidence type="ECO:0000256" key="1">
    <source>
        <dbReference type="ARBA" id="ARBA00004141"/>
    </source>
</evidence>
<dbReference type="EMBL" id="CALNXI010006309">
    <property type="protein sequence ID" value="CAH3199005.1"/>
    <property type="molecule type" value="Genomic_DNA"/>
</dbReference>
<keyword evidence="4 5" id="KW-0472">Membrane</keyword>
<name>A0ABN8T429_9CNID</name>
<comment type="subcellular location">
    <subcellularLocation>
        <location evidence="1">Membrane</location>
        <topology evidence="1">Multi-pass membrane protein</topology>
    </subcellularLocation>
</comment>
<reference evidence="7 8" key="1">
    <citation type="submission" date="2022-05" db="EMBL/GenBank/DDBJ databases">
        <authorList>
            <consortium name="Genoscope - CEA"/>
            <person name="William W."/>
        </authorList>
    </citation>
    <scope>NUCLEOTIDE SEQUENCE [LARGE SCALE GENOMIC DNA]</scope>
</reference>
<feature type="domain" description="Ion transport" evidence="6">
    <location>
        <begin position="1"/>
        <end position="74"/>
    </location>
</feature>
<proteinExistence type="predicted"/>
<evidence type="ECO:0000313" key="8">
    <source>
        <dbReference type="Proteomes" id="UP001159427"/>
    </source>
</evidence>
<evidence type="ECO:0000256" key="5">
    <source>
        <dbReference type="SAM" id="Phobius"/>
    </source>
</evidence>
<keyword evidence="3 5" id="KW-1133">Transmembrane helix</keyword>
<keyword evidence="2 5" id="KW-0812">Transmembrane</keyword>
<dbReference type="Proteomes" id="UP001159427">
    <property type="component" value="Unassembled WGS sequence"/>
</dbReference>
<evidence type="ECO:0000313" key="7">
    <source>
        <dbReference type="EMBL" id="CAH3199005.1"/>
    </source>
</evidence>
<organism evidence="7 8">
    <name type="scientific">Porites evermanni</name>
    <dbReference type="NCBI Taxonomy" id="104178"/>
    <lineage>
        <taxon>Eukaryota</taxon>
        <taxon>Metazoa</taxon>
        <taxon>Cnidaria</taxon>
        <taxon>Anthozoa</taxon>
        <taxon>Hexacorallia</taxon>
        <taxon>Scleractinia</taxon>
        <taxon>Fungiina</taxon>
        <taxon>Poritidae</taxon>
        <taxon>Porites</taxon>
    </lineage>
</organism>